<reference evidence="4" key="1">
    <citation type="submission" date="2020-02" db="EMBL/GenBank/DDBJ databases">
        <authorList>
            <person name="Meier V. D."/>
        </authorList>
    </citation>
    <scope>NUCLEOTIDE SEQUENCE</scope>
    <source>
        <strain evidence="4">AVDCRST_MAG43</strain>
    </source>
</reference>
<protein>
    <recommendedName>
        <fullName evidence="5">HTH deoR-type domain-containing protein</fullName>
    </recommendedName>
</protein>
<dbReference type="AlphaFoldDB" id="A0A6J4UQ06"/>
<dbReference type="EMBL" id="CADCWI010000076">
    <property type="protein sequence ID" value="CAA9555437.1"/>
    <property type="molecule type" value="Genomic_DNA"/>
</dbReference>
<feature type="domain" description="Helix-turn-helix type 11" evidence="1">
    <location>
        <begin position="10"/>
        <end position="60"/>
    </location>
</feature>
<dbReference type="PANTHER" id="PTHR34580">
    <property type="match status" value="1"/>
</dbReference>
<dbReference type="PANTHER" id="PTHR34580:SF3">
    <property type="entry name" value="PROTEIN PAFB"/>
    <property type="match status" value="1"/>
</dbReference>
<evidence type="ECO:0000259" key="2">
    <source>
        <dbReference type="Pfam" id="PF13280"/>
    </source>
</evidence>
<feature type="domain" description="WCX" evidence="3">
    <location>
        <begin position="231"/>
        <end position="307"/>
    </location>
</feature>
<organism evidence="4">
    <name type="scientific">uncultured Thermomicrobiales bacterium</name>
    <dbReference type="NCBI Taxonomy" id="1645740"/>
    <lineage>
        <taxon>Bacteria</taxon>
        <taxon>Pseudomonadati</taxon>
        <taxon>Thermomicrobiota</taxon>
        <taxon>Thermomicrobia</taxon>
        <taxon>Thermomicrobiales</taxon>
        <taxon>environmental samples</taxon>
    </lineage>
</organism>
<evidence type="ECO:0008006" key="5">
    <source>
        <dbReference type="Google" id="ProtNLM"/>
    </source>
</evidence>
<dbReference type="Pfam" id="PF08279">
    <property type="entry name" value="HTH_11"/>
    <property type="match status" value="1"/>
</dbReference>
<gene>
    <name evidence="4" type="ORF">AVDCRST_MAG43-1423</name>
</gene>
<proteinExistence type="predicted"/>
<feature type="domain" description="WYL" evidence="2">
    <location>
        <begin position="138"/>
        <end position="203"/>
    </location>
</feature>
<evidence type="ECO:0000259" key="3">
    <source>
        <dbReference type="Pfam" id="PF25583"/>
    </source>
</evidence>
<name>A0A6J4UQ06_9BACT</name>
<dbReference type="Gene3D" id="1.10.10.10">
    <property type="entry name" value="Winged helix-like DNA-binding domain superfamily/Winged helix DNA-binding domain"/>
    <property type="match status" value="1"/>
</dbReference>
<dbReference type="InterPro" id="IPR026881">
    <property type="entry name" value="WYL_dom"/>
</dbReference>
<sequence length="316" mass="34557">MNRTERLTGILIALQGGTRSASQLAQRFEVSRRTIMRDIDALGELGVPVVALAGRFGGYRIAEGFWLPPLHLSADEATTVLFALDTVGEAATSPLGASHRSVVDKLQAALSPPVRTDAARNLASLHASRDHCVPDANVLASVRAAASERAWQRIDYRSPDRATSRVILPITVSAAGGRWYVEAVDSLREAIRVFRIDRITAIQPAIKPANADELVIHASSRVQSYEHPDHPEVHARLTARGVALALDHPDLRAWVIDSPAGGELRFRCPPDELPYYGREFLRLGTDVAVRAPDALRAWIMAHLTALLRHHQEADAE</sequence>
<dbReference type="InterPro" id="IPR013196">
    <property type="entry name" value="HTH_11"/>
</dbReference>
<dbReference type="InterPro" id="IPR057727">
    <property type="entry name" value="WCX_dom"/>
</dbReference>
<dbReference type="SUPFAM" id="SSF46785">
    <property type="entry name" value="Winged helix' DNA-binding domain"/>
    <property type="match status" value="1"/>
</dbReference>
<dbReference type="Pfam" id="PF13280">
    <property type="entry name" value="WYL"/>
    <property type="match status" value="1"/>
</dbReference>
<dbReference type="PROSITE" id="PS52050">
    <property type="entry name" value="WYL"/>
    <property type="match status" value="1"/>
</dbReference>
<evidence type="ECO:0000313" key="4">
    <source>
        <dbReference type="EMBL" id="CAA9555437.1"/>
    </source>
</evidence>
<dbReference type="InterPro" id="IPR036390">
    <property type="entry name" value="WH_DNA-bd_sf"/>
</dbReference>
<dbReference type="Pfam" id="PF25583">
    <property type="entry name" value="WCX"/>
    <property type="match status" value="1"/>
</dbReference>
<dbReference type="InterPro" id="IPR036388">
    <property type="entry name" value="WH-like_DNA-bd_sf"/>
</dbReference>
<evidence type="ECO:0000259" key="1">
    <source>
        <dbReference type="Pfam" id="PF08279"/>
    </source>
</evidence>
<accession>A0A6J4UQ06</accession>
<dbReference type="InterPro" id="IPR051534">
    <property type="entry name" value="CBASS_pafABC_assoc_protein"/>
</dbReference>